<dbReference type="Proteomes" id="UP000552097">
    <property type="component" value="Unassembled WGS sequence"/>
</dbReference>
<dbReference type="PANTHER" id="PTHR43767">
    <property type="entry name" value="LONG-CHAIN-FATTY-ACID--COA LIGASE"/>
    <property type="match status" value="1"/>
</dbReference>
<keyword evidence="3" id="KW-0436">Ligase</keyword>
<gene>
    <name evidence="3" type="ORF">F4560_000036</name>
</gene>
<dbReference type="CDD" id="cd04433">
    <property type="entry name" value="AFD_class_I"/>
    <property type="match status" value="1"/>
</dbReference>
<reference evidence="3 4" key="1">
    <citation type="submission" date="2020-08" db="EMBL/GenBank/DDBJ databases">
        <title>Sequencing the genomes of 1000 actinobacteria strains.</title>
        <authorList>
            <person name="Klenk H.-P."/>
        </authorList>
    </citation>
    <scope>NUCLEOTIDE SEQUENCE [LARGE SCALE GENOMIC DNA]</scope>
    <source>
        <strain evidence="3 4">DSM 45486</strain>
    </source>
</reference>
<feature type="domain" description="AMP-binding enzyme C-terminal" evidence="2">
    <location>
        <begin position="413"/>
        <end position="488"/>
    </location>
</feature>
<dbReference type="GO" id="GO:0016877">
    <property type="term" value="F:ligase activity, forming carbon-sulfur bonds"/>
    <property type="evidence" value="ECO:0007669"/>
    <property type="project" value="UniProtKB-ARBA"/>
</dbReference>
<name>A0A7W9HDH2_9PSEU</name>
<sequence length="508" mass="53833">MTTHLDVTAGATDLAEFLSLACRAHGGRTALSDGRRTLTYAELDAAVAEGAAHLRAAADDGPVVVLMANRVDSVVRLFAAWSAGRCAVPLDASVPPPVVAKAAARTKATLLSLGDLATSRADLTSSGRTAPGGLVVLPAPDGARDPLLHGAALTLFTSGSTGQPKGVVLGHDNLLAKLPMLQEVLDYRPEEHAVALLRSSFSFCQWDLLLTLGTGGSMRLFERFSPEDVVTAFTAAPVARAAMVPTMLRRLLPLLDDRGVREALHDVGSPGKIIVGGELLTPELGKKYRRLLPHSGIAVIYGLTETSAPEFLLPADEYDAHSDSVGRALSGVRWHLGSPGRVPAAGDQGTLWVRSAGVLRGYLGDPELTRNAIGTGYFVTGDLVECLPEGRIAIRGRANTVIVKGANKIMPTEVEHALEENPGVATAITCGVPDPVLGERLHAVVVPTGTSTSTPDDLRQWLSERVERYKVPDAIHFLDEIPTGTTGKADRAWLTNWVRARALERKDS</sequence>
<dbReference type="Gene3D" id="3.40.50.12780">
    <property type="entry name" value="N-terminal domain of ligase-like"/>
    <property type="match status" value="1"/>
</dbReference>
<comment type="caution">
    <text evidence="3">The sequence shown here is derived from an EMBL/GenBank/DDBJ whole genome shotgun (WGS) entry which is preliminary data.</text>
</comment>
<dbReference type="SUPFAM" id="SSF56801">
    <property type="entry name" value="Acetyl-CoA synthetase-like"/>
    <property type="match status" value="1"/>
</dbReference>
<dbReference type="InterPro" id="IPR042099">
    <property type="entry name" value="ANL_N_sf"/>
</dbReference>
<dbReference type="InterPro" id="IPR045851">
    <property type="entry name" value="AMP-bd_C_sf"/>
</dbReference>
<dbReference type="InterPro" id="IPR000873">
    <property type="entry name" value="AMP-dep_synth/lig_dom"/>
</dbReference>
<accession>A0A7W9HDH2</accession>
<organism evidence="3 4">
    <name type="scientific">Saccharothrix ecbatanensis</name>
    <dbReference type="NCBI Taxonomy" id="1105145"/>
    <lineage>
        <taxon>Bacteria</taxon>
        <taxon>Bacillati</taxon>
        <taxon>Actinomycetota</taxon>
        <taxon>Actinomycetes</taxon>
        <taxon>Pseudonocardiales</taxon>
        <taxon>Pseudonocardiaceae</taxon>
        <taxon>Saccharothrix</taxon>
    </lineage>
</organism>
<dbReference type="Pfam" id="PF13193">
    <property type="entry name" value="AMP-binding_C"/>
    <property type="match status" value="1"/>
</dbReference>
<dbReference type="InterPro" id="IPR050237">
    <property type="entry name" value="ATP-dep_AMP-bd_enzyme"/>
</dbReference>
<evidence type="ECO:0000313" key="3">
    <source>
        <dbReference type="EMBL" id="MBB5800268.1"/>
    </source>
</evidence>
<protein>
    <submittedName>
        <fullName evidence="3">Acyl-CoA synthetase (AMP-forming)/AMP-acid ligase II</fullName>
    </submittedName>
</protein>
<feature type="domain" description="AMP-dependent synthetase/ligase" evidence="1">
    <location>
        <begin position="21"/>
        <end position="363"/>
    </location>
</feature>
<dbReference type="InterPro" id="IPR025110">
    <property type="entry name" value="AMP-bd_C"/>
</dbReference>
<dbReference type="EMBL" id="JACHMO010000001">
    <property type="protein sequence ID" value="MBB5800268.1"/>
    <property type="molecule type" value="Genomic_DNA"/>
</dbReference>
<dbReference type="Pfam" id="PF00501">
    <property type="entry name" value="AMP-binding"/>
    <property type="match status" value="1"/>
</dbReference>
<dbReference type="RefSeq" id="WP_184914498.1">
    <property type="nucleotide sequence ID" value="NZ_JACHMO010000001.1"/>
</dbReference>
<keyword evidence="4" id="KW-1185">Reference proteome</keyword>
<dbReference type="AlphaFoldDB" id="A0A7W9HDH2"/>
<evidence type="ECO:0000259" key="1">
    <source>
        <dbReference type="Pfam" id="PF00501"/>
    </source>
</evidence>
<evidence type="ECO:0000259" key="2">
    <source>
        <dbReference type="Pfam" id="PF13193"/>
    </source>
</evidence>
<proteinExistence type="predicted"/>
<dbReference type="Gene3D" id="3.30.300.30">
    <property type="match status" value="1"/>
</dbReference>
<dbReference type="PANTHER" id="PTHR43767:SF10">
    <property type="entry name" value="SURFACTIN SYNTHASE SUBUNIT 1"/>
    <property type="match status" value="1"/>
</dbReference>
<evidence type="ECO:0000313" key="4">
    <source>
        <dbReference type="Proteomes" id="UP000552097"/>
    </source>
</evidence>